<dbReference type="GO" id="GO:0046677">
    <property type="term" value="P:response to antibiotic"/>
    <property type="evidence" value="ECO:0007669"/>
    <property type="project" value="TreeGrafter"/>
</dbReference>
<keyword evidence="1" id="KW-1133">Transmembrane helix</keyword>
<feature type="transmembrane region" description="Helical" evidence="1">
    <location>
        <begin position="44"/>
        <end position="64"/>
    </location>
</feature>
<dbReference type="AlphaFoldDB" id="A0A2P4EYY9"/>
<dbReference type="PANTHER" id="PTHR38684">
    <property type="entry name" value="PROTEIN AMPE"/>
    <property type="match status" value="1"/>
</dbReference>
<dbReference type="RefSeq" id="WP_104737020.1">
    <property type="nucleotide sequence ID" value="NZ_BMHR01000004.1"/>
</dbReference>
<evidence type="ECO:0008006" key="4">
    <source>
        <dbReference type="Google" id="ProtNLM"/>
    </source>
</evidence>
<organism evidence="2 3">
    <name type="scientific">Halopseudomonas oceani</name>
    <dbReference type="NCBI Taxonomy" id="1708783"/>
    <lineage>
        <taxon>Bacteria</taxon>
        <taxon>Pseudomonadati</taxon>
        <taxon>Pseudomonadota</taxon>
        <taxon>Gammaproteobacteria</taxon>
        <taxon>Pseudomonadales</taxon>
        <taxon>Pseudomonadaceae</taxon>
        <taxon>Halopseudomonas</taxon>
    </lineage>
</organism>
<protein>
    <recommendedName>
        <fullName evidence="4">AmpE protein</fullName>
    </recommendedName>
</protein>
<keyword evidence="3" id="KW-1185">Reference proteome</keyword>
<accession>A0A2P4EYY9</accession>
<sequence>MHFLALLLVVVLMWLTPLRTGLPLDLPKYWVGLVVRHGGGQARIGGVLLVLLPVLLLVLLQWWLQRNGLGFFGLLLFALVLLACVGRQDPLGELAAGFERAWARGDEAAAALVAEQDLGVVAEGEQSVLAEVRAVLVREVLHGYVVTVFWFALLGPVGALGYRLLRVLADASGTNAAGPAAALVHALEWIPARLLAASFALVGHFDHVRAVLENVLFSWDVPSDELIHSAAEAALQGGSQRLADAGDEGVLADTRTLLVRALMVWAVVLALLAVLG</sequence>
<evidence type="ECO:0000313" key="3">
    <source>
        <dbReference type="Proteomes" id="UP000243451"/>
    </source>
</evidence>
<feature type="transmembrane region" description="Helical" evidence="1">
    <location>
        <begin position="257"/>
        <end position="275"/>
    </location>
</feature>
<keyword evidence="1" id="KW-0812">Transmembrane</keyword>
<proteinExistence type="predicted"/>
<evidence type="ECO:0000256" key="1">
    <source>
        <dbReference type="SAM" id="Phobius"/>
    </source>
</evidence>
<evidence type="ECO:0000313" key="2">
    <source>
        <dbReference type="EMBL" id="POB05694.1"/>
    </source>
</evidence>
<dbReference type="InterPro" id="IPR031347">
    <property type="entry name" value="AmpE"/>
</dbReference>
<gene>
    <name evidence="2" type="ORF">C1949_03110</name>
</gene>
<reference evidence="2 3" key="1">
    <citation type="submission" date="2018-01" db="EMBL/GenBank/DDBJ databases">
        <title>Draft genome of the type strain Pseudomonas oceani DSM 100277 isolated from the deep water in Okinawa trough, northwestern Pacific Ocean.</title>
        <authorList>
            <person name="Gomila M."/>
            <person name="Mulet M."/>
            <person name="Garcia-Valdes E."/>
            <person name="Lalucat J."/>
        </authorList>
    </citation>
    <scope>NUCLEOTIDE SEQUENCE [LARGE SCALE GENOMIC DNA]</scope>
    <source>
        <strain evidence="2 3">DSM 100277</strain>
    </source>
</reference>
<dbReference type="EMBL" id="PPSK01000002">
    <property type="protein sequence ID" value="POB05694.1"/>
    <property type="molecule type" value="Genomic_DNA"/>
</dbReference>
<dbReference type="InterPro" id="IPR052966">
    <property type="entry name" value="Beta-lactamase_Reg"/>
</dbReference>
<name>A0A2P4EYY9_9GAMM</name>
<dbReference type="Pfam" id="PF17113">
    <property type="entry name" value="AmpE"/>
    <property type="match status" value="1"/>
</dbReference>
<feature type="transmembrane region" description="Helical" evidence="1">
    <location>
        <begin position="71"/>
        <end position="88"/>
    </location>
</feature>
<dbReference type="Proteomes" id="UP000243451">
    <property type="component" value="Unassembled WGS sequence"/>
</dbReference>
<dbReference type="GO" id="GO:0005886">
    <property type="term" value="C:plasma membrane"/>
    <property type="evidence" value="ECO:0007669"/>
    <property type="project" value="TreeGrafter"/>
</dbReference>
<comment type="caution">
    <text evidence="2">The sequence shown here is derived from an EMBL/GenBank/DDBJ whole genome shotgun (WGS) entry which is preliminary data.</text>
</comment>
<feature type="transmembrane region" description="Helical" evidence="1">
    <location>
        <begin position="141"/>
        <end position="162"/>
    </location>
</feature>
<dbReference type="OrthoDB" id="9811967at2"/>
<dbReference type="PANTHER" id="PTHR38684:SF1">
    <property type="entry name" value="PROTEIN AMPE"/>
    <property type="match status" value="1"/>
</dbReference>
<keyword evidence="1" id="KW-0472">Membrane</keyword>